<dbReference type="EMBL" id="BMNW01000020">
    <property type="protein sequence ID" value="GGM30907.1"/>
    <property type="molecule type" value="Genomic_DNA"/>
</dbReference>
<evidence type="ECO:0000256" key="1">
    <source>
        <dbReference type="SAM" id="MobiDB-lite"/>
    </source>
</evidence>
<feature type="region of interest" description="Disordered" evidence="1">
    <location>
        <begin position="1"/>
        <end position="29"/>
    </location>
</feature>
<protein>
    <recommendedName>
        <fullName evidence="4">Plasmid segregation centromere-binding protein ParG</fullName>
    </recommendedName>
</protein>
<reference evidence="3" key="1">
    <citation type="journal article" date="2019" name="Int. J. Syst. Evol. Microbiol.">
        <title>The Global Catalogue of Microorganisms (GCM) 10K type strain sequencing project: providing services to taxonomists for standard genome sequencing and annotation.</title>
        <authorList>
            <consortium name="The Broad Institute Genomics Platform"/>
            <consortium name="The Broad Institute Genome Sequencing Center for Infectious Disease"/>
            <person name="Wu L."/>
            <person name="Ma J."/>
        </authorList>
    </citation>
    <scope>NUCLEOTIDE SEQUENCE [LARGE SCALE GENOMIC DNA]</scope>
    <source>
        <strain evidence="3">JCM 13501</strain>
    </source>
</reference>
<gene>
    <name evidence="2" type="ORF">GCM10009425_46960</name>
</gene>
<comment type="caution">
    <text evidence="2">The sequence shown here is derived from an EMBL/GenBank/DDBJ whole genome shotgun (WGS) entry which is preliminary data.</text>
</comment>
<dbReference type="RefSeq" id="WP_188868568.1">
    <property type="nucleotide sequence ID" value="NZ_BMNW01000020.1"/>
</dbReference>
<evidence type="ECO:0000313" key="2">
    <source>
        <dbReference type="EMBL" id="GGM30907.1"/>
    </source>
</evidence>
<dbReference type="Proteomes" id="UP000616499">
    <property type="component" value="Unassembled WGS sequence"/>
</dbReference>
<keyword evidence="3" id="KW-1185">Reference proteome</keyword>
<evidence type="ECO:0000313" key="3">
    <source>
        <dbReference type="Proteomes" id="UP000616499"/>
    </source>
</evidence>
<sequence length="97" mass="10934">MRKKPDLSAFSANAKDPNDFLSGGAADRADRNVQVEAQNPQPEVYKPEPTVQKIFRLRWDVANALKLHAAQQSAKTGSRVTETEIVDRLLRDYLKLK</sequence>
<proteinExistence type="predicted"/>
<accession>A0ABQ2H4N7</accession>
<name>A0ABQ2H4N7_9PSED</name>
<evidence type="ECO:0008006" key="4">
    <source>
        <dbReference type="Google" id="ProtNLM"/>
    </source>
</evidence>
<organism evidence="2 3">
    <name type="scientific">Pseudomonas asuensis</name>
    <dbReference type="NCBI Taxonomy" id="1825787"/>
    <lineage>
        <taxon>Bacteria</taxon>
        <taxon>Pseudomonadati</taxon>
        <taxon>Pseudomonadota</taxon>
        <taxon>Gammaproteobacteria</taxon>
        <taxon>Pseudomonadales</taxon>
        <taxon>Pseudomonadaceae</taxon>
        <taxon>Pseudomonas</taxon>
    </lineage>
</organism>